<dbReference type="SUPFAM" id="SSF56214">
    <property type="entry name" value="4'-phosphopantetheinyl transferase"/>
    <property type="match status" value="1"/>
</dbReference>
<feature type="domain" description="4'-phosphopantetheinyl transferase" evidence="3">
    <location>
        <begin position="105"/>
        <end position="170"/>
    </location>
</feature>
<evidence type="ECO:0000313" key="5">
    <source>
        <dbReference type="Proteomes" id="UP000225608"/>
    </source>
</evidence>
<dbReference type="PANTHER" id="PTHR12215">
    <property type="entry name" value="PHOSPHOPANTETHEINE TRANSFERASE"/>
    <property type="match status" value="1"/>
</dbReference>
<gene>
    <name evidence="4" type="ORF">CSV91_00970</name>
</gene>
<dbReference type="KEGG" id="caer:CSV91_00970"/>
<dbReference type="GO" id="GO:0008897">
    <property type="term" value="F:holo-[acyl-carrier-protein] synthase activity"/>
    <property type="evidence" value="ECO:0007669"/>
    <property type="project" value="InterPro"/>
</dbReference>
<dbReference type="InterPro" id="IPR008278">
    <property type="entry name" value="4-PPantetheinyl_Trfase_dom"/>
</dbReference>
<dbReference type="GO" id="GO:0005829">
    <property type="term" value="C:cytosol"/>
    <property type="evidence" value="ECO:0007669"/>
    <property type="project" value="TreeGrafter"/>
</dbReference>
<evidence type="ECO:0000313" key="4">
    <source>
        <dbReference type="EMBL" id="ATP53231.1"/>
    </source>
</evidence>
<evidence type="ECO:0000256" key="1">
    <source>
        <dbReference type="ARBA" id="ARBA00010990"/>
    </source>
</evidence>
<evidence type="ECO:0000259" key="3">
    <source>
        <dbReference type="Pfam" id="PF01648"/>
    </source>
</evidence>
<evidence type="ECO:0000256" key="2">
    <source>
        <dbReference type="ARBA" id="ARBA00022679"/>
    </source>
</evidence>
<dbReference type="AlphaFoldDB" id="A0A2D1TV45"/>
<dbReference type="EMBL" id="CP024160">
    <property type="protein sequence ID" value="ATP53231.1"/>
    <property type="molecule type" value="Genomic_DNA"/>
</dbReference>
<accession>A0A2D1TV45</accession>
<proteinExistence type="inferred from homology"/>
<dbReference type="Proteomes" id="UP000225608">
    <property type="component" value="Chromosome"/>
</dbReference>
<dbReference type="GO" id="GO:0000287">
    <property type="term" value="F:magnesium ion binding"/>
    <property type="evidence" value="ECO:0007669"/>
    <property type="project" value="InterPro"/>
</dbReference>
<dbReference type="PANTHER" id="PTHR12215:SF10">
    <property type="entry name" value="L-AMINOADIPATE-SEMIALDEHYDE DEHYDROGENASE-PHOSPHOPANTETHEINYL TRANSFERASE"/>
    <property type="match status" value="1"/>
</dbReference>
<name>A0A2D1TV45_9ACTN</name>
<dbReference type="GO" id="GO:0019878">
    <property type="term" value="P:lysine biosynthetic process via aminoadipic acid"/>
    <property type="evidence" value="ECO:0007669"/>
    <property type="project" value="TreeGrafter"/>
</dbReference>
<dbReference type="Gene3D" id="3.90.470.20">
    <property type="entry name" value="4'-phosphopantetheinyl transferase domain"/>
    <property type="match status" value="2"/>
</dbReference>
<sequence length="209" mass="22181">MNITVHLVDVSAIDPGETVDMASIAGRYALRASNGDLPIASRREAAGVGLLLHDVLNVIDDAQLARSAFGKIELADGEAPSISISHGGSVAVLAVSDVARSVGGPIGVDIEAVDEIAPVAVERMVNDDERAWINAAPNLQERNLRLSQTWTCIEAILKAEGVGFSIDPRKDGMPDGWNTSSVIYGRCVISCAARSMPRIILKEHTFRVA</sequence>
<reference evidence="4 5" key="1">
    <citation type="submission" date="2017-10" db="EMBL/GenBank/DDBJ databases">
        <title>Complete genome sequence of Collinsella aerofaciens isolated from the gut of a healthy adult Indian.</title>
        <authorList>
            <person name="Bag S."/>
            <person name="Ghosh T.S."/>
            <person name="Das B."/>
        </authorList>
    </citation>
    <scope>NUCLEOTIDE SEQUENCE [LARGE SCALE GENOMIC DNA]</scope>
    <source>
        <strain evidence="5">indica</strain>
    </source>
</reference>
<dbReference type="Pfam" id="PF01648">
    <property type="entry name" value="ACPS"/>
    <property type="match status" value="1"/>
</dbReference>
<keyword evidence="2" id="KW-0808">Transferase</keyword>
<dbReference type="InterPro" id="IPR037143">
    <property type="entry name" value="4-PPantetheinyl_Trfase_dom_sf"/>
</dbReference>
<dbReference type="InterPro" id="IPR050559">
    <property type="entry name" value="P-Pant_transferase_sf"/>
</dbReference>
<protein>
    <recommendedName>
        <fullName evidence="3">4'-phosphopantetheinyl transferase domain-containing protein</fullName>
    </recommendedName>
</protein>
<dbReference type="RefSeq" id="WP_099431443.1">
    <property type="nucleotide sequence ID" value="NZ_CP024160.1"/>
</dbReference>
<organism evidence="4 5">
    <name type="scientific">Collinsella aerofaciens</name>
    <dbReference type="NCBI Taxonomy" id="74426"/>
    <lineage>
        <taxon>Bacteria</taxon>
        <taxon>Bacillati</taxon>
        <taxon>Actinomycetota</taxon>
        <taxon>Coriobacteriia</taxon>
        <taxon>Coriobacteriales</taxon>
        <taxon>Coriobacteriaceae</taxon>
        <taxon>Collinsella</taxon>
    </lineage>
</organism>
<comment type="similarity">
    <text evidence="1">Belongs to the P-Pant transferase superfamily. Gsp/Sfp/HetI/AcpT family.</text>
</comment>